<evidence type="ECO:0000256" key="1">
    <source>
        <dbReference type="SAM" id="MobiDB-lite"/>
    </source>
</evidence>
<feature type="transmembrane region" description="Helical" evidence="2">
    <location>
        <begin position="183"/>
        <end position="204"/>
    </location>
</feature>
<dbReference type="InterPro" id="IPR002477">
    <property type="entry name" value="Peptidoglycan-bd-like"/>
</dbReference>
<dbReference type="SUPFAM" id="SSF47090">
    <property type="entry name" value="PGBD-like"/>
    <property type="match status" value="1"/>
</dbReference>
<reference evidence="4 5" key="1">
    <citation type="submission" date="2019-06" db="EMBL/GenBank/DDBJ databases">
        <title>Whole genome shotgun sequence of Streptomyces cacaoi subsp. cacaoi NBRC 12748.</title>
        <authorList>
            <person name="Hosoyama A."/>
            <person name="Uohara A."/>
            <person name="Ohji S."/>
            <person name="Ichikawa N."/>
        </authorList>
    </citation>
    <scope>NUCLEOTIDE SEQUENCE [LARGE SCALE GENOMIC DNA]</scope>
    <source>
        <strain evidence="4 5">NBRC 12748</strain>
    </source>
</reference>
<organism evidence="4 5">
    <name type="scientific">Streptomyces cacaoi</name>
    <dbReference type="NCBI Taxonomy" id="1898"/>
    <lineage>
        <taxon>Bacteria</taxon>
        <taxon>Bacillati</taxon>
        <taxon>Actinomycetota</taxon>
        <taxon>Actinomycetes</taxon>
        <taxon>Kitasatosporales</taxon>
        <taxon>Streptomycetaceae</taxon>
        <taxon>Streptomyces</taxon>
    </lineage>
</organism>
<dbReference type="Proteomes" id="UP000319210">
    <property type="component" value="Unassembled WGS sequence"/>
</dbReference>
<dbReference type="InterPro" id="IPR036366">
    <property type="entry name" value="PGBDSf"/>
</dbReference>
<accession>A0A4Y3R0Q5</accession>
<dbReference type="Pfam" id="PF01471">
    <property type="entry name" value="PG_binding_1"/>
    <property type="match status" value="1"/>
</dbReference>
<keyword evidence="5" id="KW-1185">Reference proteome</keyword>
<protein>
    <recommendedName>
        <fullName evidence="3">Peptidoglycan binding-like domain-containing protein</fullName>
    </recommendedName>
</protein>
<feature type="domain" description="Peptidoglycan binding-like" evidence="3">
    <location>
        <begin position="311"/>
        <end position="371"/>
    </location>
</feature>
<dbReference type="AlphaFoldDB" id="A0A4Y3R0Q5"/>
<feature type="compositionally biased region" description="Low complexity" evidence="1">
    <location>
        <begin position="273"/>
        <end position="293"/>
    </location>
</feature>
<feature type="compositionally biased region" description="Basic residues" evidence="1">
    <location>
        <begin position="170"/>
        <end position="180"/>
    </location>
</feature>
<gene>
    <name evidence="4" type="ORF">SCA03_28090</name>
</gene>
<dbReference type="InterPro" id="IPR036365">
    <property type="entry name" value="PGBD-like_sf"/>
</dbReference>
<proteinExistence type="predicted"/>
<keyword evidence="2" id="KW-0812">Transmembrane</keyword>
<comment type="caution">
    <text evidence="4">The sequence shown here is derived from an EMBL/GenBank/DDBJ whole genome shotgun (WGS) entry which is preliminary data.</text>
</comment>
<evidence type="ECO:0000256" key="2">
    <source>
        <dbReference type="SAM" id="Phobius"/>
    </source>
</evidence>
<feature type="region of interest" description="Disordered" evidence="1">
    <location>
        <begin position="1"/>
        <end position="182"/>
    </location>
</feature>
<evidence type="ECO:0000313" key="5">
    <source>
        <dbReference type="Proteomes" id="UP000319210"/>
    </source>
</evidence>
<keyword evidence="2" id="KW-1133">Transmembrane helix</keyword>
<evidence type="ECO:0000313" key="4">
    <source>
        <dbReference type="EMBL" id="GEB50258.1"/>
    </source>
</evidence>
<sequence>MAGDEHCSECGRRHGPGAHTPGREAGARTGPGTEAGHVPSGGAESTTGGRRDGTAPGGTGSGEADHPGRPGHPGPGGTDPTGGTAAAESGEDDEDPLHIRPYVRLQGPSGPAAGPGGSGEPGAPPVVSAAPAEPPPVPDLTPFAQHGTEETAELPAVSGAVGAGAGPRAHAARRRERRRPGTAVLASVGIAAVLGAGVLTTQILTGGDDSTDEGGGGTALHTATSAPTHALPAPSTSASRTPAETAGPTALPSRSTASATPRAGRDDGSHTRPPSGEPSASSPASPSSSAPGPGTRPPSTEDGRTLRPGDSGAEVAELQRRLKQAGFYAPDAPEDGVYSSLVQEGVFRYQAYHRIEGDTPGDYGPATRRSLERRTS</sequence>
<feature type="compositionally biased region" description="Basic and acidic residues" evidence="1">
    <location>
        <begin position="1"/>
        <end position="12"/>
    </location>
</feature>
<dbReference type="Gene3D" id="1.10.101.10">
    <property type="entry name" value="PGBD-like superfamily/PGBD"/>
    <property type="match status" value="1"/>
</dbReference>
<evidence type="ECO:0000259" key="3">
    <source>
        <dbReference type="Pfam" id="PF01471"/>
    </source>
</evidence>
<keyword evidence="2" id="KW-0472">Membrane</keyword>
<feature type="region of interest" description="Disordered" evidence="1">
    <location>
        <begin position="355"/>
        <end position="376"/>
    </location>
</feature>
<name>A0A4Y3R0Q5_STRCI</name>
<feature type="region of interest" description="Disordered" evidence="1">
    <location>
        <begin position="203"/>
        <end position="315"/>
    </location>
</feature>
<dbReference type="EMBL" id="BJMM01000011">
    <property type="protein sequence ID" value="GEB50258.1"/>
    <property type="molecule type" value="Genomic_DNA"/>
</dbReference>